<dbReference type="EMBL" id="CP120678">
    <property type="protein sequence ID" value="WIW70668.1"/>
    <property type="molecule type" value="Genomic_DNA"/>
</dbReference>
<dbReference type="InterPro" id="IPR041657">
    <property type="entry name" value="HTH_17"/>
</dbReference>
<sequence length="41" mass="4512">MYNQQLLMHASDAASLLGCSSQVIYQLIQRGELKAFKAGRA</sequence>
<dbReference type="Pfam" id="PF12728">
    <property type="entry name" value="HTH_17"/>
    <property type="match status" value="1"/>
</dbReference>
<proteinExistence type="predicted"/>
<evidence type="ECO:0000313" key="2">
    <source>
        <dbReference type="EMBL" id="WIW70668.1"/>
    </source>
</evidence>
<gene>
    <name evidence="2" type="ORF">P3F81_12390</name>
</gene>
<evidence type="ECO:0000313" key="3">
    <source>
        <dbReference type="Proteomes" id="UP001243623"/>
    </source>
</evidence>
<organism evidence="2 3">
    <name type="scientific">Selenobaculum gibii</name>
    <dbReference type="NCBI Taxonomy" id="3054208"/>
    <lineage>
        <taxon>Bacteria</taxon>
        <taxon>Bacillati</taxon>
        <taxon>Bacillota</taxon>
        <taxon>Negativicutes</taxon>
        <taxon>Selenomonadales</taxon>
        <taxon>Selenomonadaceae</taxon>
        <taxon>Selenobaculum</taxon>
    </lineage>
</organism>
<accession>A0A9Y2ESA4</accession>
<dbReference type="RefSeq" id="WP_147669510.1">
    <property type="nucleotide sequence ID" value="NZ_CP120678.1"/>
</dbReference>
<keyword evidence="3" id="KW-1185">Reference proteome</keyword>
<protein>
    <submittedName>
        <fullName evidence="2">Helix-turn-helix domain-containing protein</fullName>
    </submittedName>
</protein>
<feature type="domain" description="Helix-turn-helix" evidence="1">
    <location>
        <begin position="10"/>
        <end position="40"/>
    </location>
</feature>
<dbReference type="Proteomes" id="UP001243623">
    <property type="component" value="Chromosome"/>
</dbReference>
<dbReference type="AlphaFoldDB" id="A0A9Y2ESA4"/>
<name>A0A9Y2ESA4_9FIRM</name>
<reference evidence="2" key="1">
    <citation type="submission" date="2023-03" db="EMBL/GenBank/DDBJ databases">
        <title>Selenobaculum gbiensis gen. nov. sp. nov., a new bacterium isolated from the gut microbiota of IBD patient.</title>
        <authorList>
            <person name="Yeo S."/>
            <person name="Park H."/>
            <person name="Huh C.S."/>
        </authorList>
    </citation>
    <scope>NUCLEOTIDE SEQUENCE</scope>
    <source>
        <strain evidence="2">ICN-92133</strain>
    </source>
</reference>
<evidence type="ECO:0000259" key="1">
    <source>
        <dbReference type="Pfam" id="PF12728"/>
    </source>
</evidence>
<dbReference type="KEGG" id="sgbi:P3F81_12390"/>